<feature type="compositionally biased region" description="Polar residues" evidence="3">
    <location>
        <begin position="290"/>
        <end position="301"/>
    </location>
</feature>
<feature type="domain" description="CCHC-type" evidence="4">
    <location>
        <begin position="309"/>
        <end position="324"/>
    </location>
</feature>
<dbReference type="PANTHER" id="PTHR46888">
    <property type="entry name" value="ZINC KNUCKLE DOMAINCONTAINING PROTEIN-RELATED"/>
    <property type="match status" value="1"/>
</dbReference>
<evidence type="ECO:0000256" key="3">
    <source>
        <dbReference type="SAM" id="MobiDB-lite"/>
    </source>
</evidence>
<dbReference type="InterPro" id="IPR001878">
    <property type="entry name" value="Znf_CCHC"/>
</dbReference>
<dbReference type="EMBL" id="BLXT01002816">
    <property type="protein sequence ID" value="GFN97865.1"/>
    <property type="molecule type" value="Genomic_DNA"/>
</dbReference>
<proteinExistence type="predicted"/>
<dbReference type="Pfam" id="PF17921">
    <property type="entry name" value="Integrase_H2C2"/>
    <property type="match status" value="1"/>
</dbReference>
<dbReference type="PANTHER" id="PTHR46888:SF1">
    <property type="entry name" value="RIBONUCLEASE H"/>
    <property type="match status" value="1"/>
</dbReference>
<dbReference type="InterPro" id="IPR041588">
    <property type="entry name" value="Integrase_H2C2"/>
</dbReference>
<dbReference type="GO" id="GO:0003676">
    <property type="term" value="F:nucleic acid binding"/>
    <property type="evidence" value="ECO:0007669"/>
    <property type="project" value="InterPro"/>
</dbReference>
<keyword evidence="6" id="KW-1185">Reference proteome</keyword>
<evidence type="ECO:0000313" key="6">
    <source>
        <dbReference type="Proteomes" id="UP000735302"/>
    </source>
</evidence>
<dbReference type="SMART" id="SM00343">
    <property type="entry name" value="ZnF_C2HC"/>
    <property type="match status" value="1"/>
</dbReference>
<dbReference type="GO" id="GO:0008270">
    <property type="term" value="F:zinc ion binding"/>
    <property type="evidence" value="ECO:0007669"/>
    <property type="project" value="UniProtKB-KW"/>
</dbReference>
<dbReference type="PROSITE" id="PS50158">
    <property type="entry name" value="ZF_CCHC"/>
    <property type="match status" value="1"/>
</dbReference>
<dbReference type="Pfam" id="PF00098">
    <property type="entry name" value="zf-CCHC"/>
    <property type="match status" value="1"/>
</dbReference>
<reference evidence="5 6" key="1">
    <citation type="journal article" date="2021" name="Elife">
        <title>Chloroplast acquisition without the gene transfer in kleptoplastic sea slugs, Plakobranchus ocellatus.</title>
        <authorList>
            <person name="Maeda T."/>
            <person name="Takahashi S."/>
            <person name="Yoshida T."/>
            <person name="Shimamura S."/>
            <person name="Takaki Y."/>
            <person name="Nagai Y."/>
            <person name="Toyoda A."/>
            <person name="Suzuki Y."/>
            <person name="Arimoto A."/>
            <person name="Ishii H."/>
            <person name="Satoh N."/>
            <person name="Nishiyama T."/>
            <person name="Hasebe M."/>
            <person name="Maruyama T."/>
            <person name="Minagawa J."/>
            <person name="Obokata J."/>
            <person name="Shigenobu S."/>
        </authorList>
    </citation>
    <scope>NUCLEOTIDE SEQUENCE [LARGE SCALE GENOMIC DNA]</scope>
</reference>
<organism evidence="5 6">
    <name type="scientific">Plakobranchus ocellatus</name>
    <dbReference type="NCBI Taxonomy" id="259542"/>
    <lineage>
        <taxon>Eukaryota</taxon>
        <taxon>Metazoa</taxon>
        <taxon>Spiralia</taxon>
        <taxon>Lophotrochozoa</taxon>
        <taxon>Mollusca</taxon>
        <taxon>Gastropoda</taxon>
        <taxon>Heterobranchia</taxon>
        <taxon>Euthyneura</taxon>
        <taxon>Panpulmonata</taxon>
        <taxon>Sacoglossa</taxon>
        <taxon>Placobranchoidea</taxon>
        <taxon>Plakobranchidae</taxon>
        <taxon>Plakobranchus</taxon>
    </lineage>
</organism>
<keyword evidence="1" id="KW-0863">Zinc-finger</keyword>
<name>A0AAV3ZF58_9GAST</name>
<feature type="region of interest" description="Disordered" evidence="3">
    <location>
        <begin position="108"/>
        <end position="134"/>
    </location>
</feature>
<evidence type="ECO:0000256" key="1">
    <source>
        <dbReference type="PROSITE-ProRule" id="PRU00047"/>
    </source>
</evidence>
<dbReference type="Gene3D" id="4.10.60.10">
    <property type="entry name" value="Zinc finger, CCHC-type"/>
    <property type="match status" value="1"/>
</dbReference>
<evidence type="ECO:0000313" key="5">
    <source>
        <dbReference type="EMBL" id="GFN97865.1"/>
    </source>
</evidence>
<feature type="coiled-coil region" evidence="2">
    <location>
        <begin position="47"/>
        <end position="107"/>
    </location>
</feature>
<accession>A0AAV3ZF58</accession>
<feature type="compositionally biased region" description="Low complexity" evidence="3">
    <location>
        <begin position="246"/>
        <end position="258"/>
    </location>
</feature>
<dbReference type="AlphaFoldDB" id="A0AAV3ZF58"/>
<keyword evidence="1" id="KW-0479">Metal-binding</keyword>
<evidence type="ECO:0000256" key="2">
    <source>
        <dbReference type="SAM" id="Coils"/>
    </source>
</evidence>
<protein>
    <submittedName>
        <fullName evidence="5">Gypsy retrotransposon integrase 1</fullName>
    </submittedName>
</protein>
<keyword evidence="2" id="KW-0175">Coiled coil</keyword>
<comment type="caution">
    <text evidence="5">The sequence shown here is derived from an EMBL/GenBank/DDBJ whole genome shotgun (WGS) entry which is preliminary data.</text>
</comment>
<dbReference type="Gene3D" id="1.10.340.70">
    <property type="match status" value="1"/>
</dbReference>
<evidence type="ECO:0000259" key="4">
    <source>
        <dbReference type="PROSITE" id="PS50158"/>
    </source>
</evidence>
<keyword evidence="1" id="KW-0862">Zinc</keyword>
<sequence length="626" mass="70015">MKSRFNLPLATSSTDKNRRWLKFRSVCMCELGKSGDDLAAWVEDKVRQVVERNDRQIERERKREEKELQKQREEIALQREREESESQRQLELELKRLELEAESKRIELGSRHNADGAGPRQGYATQRPKLPPLSDPSQVDLYLDRFERHATAFGWHETDWASCLSNLLQDEALSIFLSLSPAEGADYQSVKRVLLRRFGCDRNGLGLNFFLSEPEPYRPSARAYDKGNSRSNWSRSQRGVGRGNYPSQSHRSPSSQGYSGSGRSGTSRSPSRDRNRSGFNTRSVCKGQQFRPNSSGDSSVAASRNDVTCYQCGGKGHVRRECPSHPKEASSACSVPKLPSHCCAAKSGCDRRGKLKIESCKVFDRVSTLLRDSGCNTVGDCKSLVLPDCYNGRSMLVNTFCCKNKLFPTCIVNIQTPYFSGDVEACLLDHPIADVILGNINGLNSVGSLVLSYAHESDLAGHSGFRKTLSAIRTHFSWPGVSSDVKNYTTSCHLCQIKPRTGRDRPAPFQPVLIVGGPFERVMIDLVGPLPLSSDRYEYLLTLVDVSGLKPSRCAGLRLKMWLKLSFLFLSDLVFLMKSSQIVVISSCPSCWQNSIVCATSNTSYPLRIILRLTELLSFFIPHLSL</sequence>
<dbReference type="InterPro" id="IPR036875">
    <property type="entry name" value="Znf_CCHC_sf"/>
</dbReference>
<feature type="region of interest" description="Disordered" evidence="3">
    <location>
        <begin position="221"/>
        <end position="301"/>
    </location>
</feature>
<dbReference type="SUPFAM" id="SSF57756">
    <property type="entry name" value="Retrovirus zinc finger-like domains"/>
    <property type="match status" value="1"/>
</dbReference>
<dbReference type="Proteomes" id="UP000735302">
    <property type="component" value="Unassembled WGS sequence"/>
</dbReference>
<gene>
    <name evidence="5" type="ORF">PoB_002437100</name>
</gene>